<feature type="domain" description="CUE" evidence="3">
    <location>
        <begin position="823"/>
        <end position="866"/>
    </location>
</feature>
<dbReference type="Proteomes" id="UP000449547">
    <property type="component" value="Unassembled WGS sequence"/>
</dbReference>
<gene>
    <name evidence="5" type="ORF">DIURU_004179</name>
</gene>
<evidence type="ECO:0008006" key="7">
    <source>
        <dbReference type="Google" id="ProtNLM"/>
    </source>
</evidence>
<feature type="compositionally biased region" description="Basic and acidic residues" evidence="2">
    <location>
        <begin position="213"/>
        <end position="222"/>
    </location>
</feature>
<evidence type="ECO:0000256" key="2">
    <source>
        <dbReference type="SAM" id="MobiDB-lite"/>
    </source>
</evidence>
<dbReference type="GeneID" id="54782830"/>
<dbReference type="InterPro" id="IPR003892">
    <property type="entry name" value="CUE"/>
</dbReference>
<dbReference type="GO" id="GO:0005829">
    <property type="term" value="C:cytosol"/>
    <property type="evidence" value="ECO:0007669"/>
    <property type="project" value="TreeGrafter"/>
</dbReference>
<dbReference type="SUPFAM" id="SSF109993">
    <property type="entry name" value="VPS9 domain"/>
    <property type="match status" value="1"/>
</dbReference>
<dbReference type="OrthoDB" id="300289at2759"/>
<dbReference type="Pfam" id="PF02845">
    <property type="entry name" value="CUE"/>
    <property type="match status" value="1"/>
</dbReference>
<feature type="compositionally biased region" description="Polar residues" evidence="2">
    <location>
        <begin position="298"/>
        <end position="310"/>
    </location>
</feature>
<name>A0A642UIJ2_DIURU</name>
<evidence type="ECO:0000313" key="6">
    <source>
        <dbReference type="Proteomes" id="UP000449547"/>
    </source>
</evidence>
<dbReference type="GO" id="GO:0005085">
    <property type="term" value="F:guanyl-nucleotide exchange factor activity"/>
    <property type="evidence" value="ECO:0007669"/>
    <property type="project" value="InterPro"/>
</dbReference>
<keyword evidence="1" id="KW-0833">Ubl conjugation pathway</keyword>
<comment type="caution">
    <text evidence="5">The sequence shown here is derived from an EMBL/GenBank/DDBJ whole genome shotgun (WGS) entry which is preliminary data.</text>
</comment>
<feature type="domain" description="VPS9" evidence="4">
    <location>
        <begin position="582"/>
        <end position="723"/>
    </location>
</feature>
<feature type="compositionally biased region" description="Basic and acidic residues" evidence="2">
    <location>
        <begin position="73"/>
        <end position="119"/>
    </location>
</feature>
<dbReference type="SMART" id="SM00167">
    <property type="entry name" value="VPS9"/>
    <property type="match status" value="1"/>
</dbReference>
<organism evidence="5 6">
    <name type="scientific">Diutina rugosa</name>
    <name type="common">Yeast</name>
    <name type="synonym">Candida rugosa</name>
    <dbReference type="NCBI Taxonomy" id="5481"/>
    <lineage>
        <taxon>Eukaryota</taxon>
        <taxon>Fungi</taxon>
        <taxon>Dikarya</taxon>
        <taxon>Ascomycota</taxon>
        <taxon>Saccharomycotina</taxon>
        <taxon>Pichiomycetes</taxon>
        <taxon>Debaryomycetaceae</taxon>
        <taxon>Diutina</taxon>
    </lineage>
</organism>
<dbReference type="VEuPathDB" id="FungiDB:DIURU_004179"/>
<feature type="region of interest" description="Disordered" evidence="2">
    <location>
        <begin position="432"/>
        <end position="456"/>
    </location>
</feature>
<dbReference type="PANTHER" id="PTHR23101">
    <property type="entry name" value="RAB GDP/GTP EXCHANGE FACTOR"/>
    <property type="match status" value="1"/>
</dbReference>
<keyword evidence="6" id="KW-1185">Reference proteome</keyword>
<feature type="compositionally biased region" description="Low complexity" evidence="2">
    <location>
        <begin position="810"/>
        <end position="821"/>
    </location>
</feature>
<feature type="compositionally biased region" description="Polar residues" evidence="2">
    <location>
        <begin position="9"/>
        <end position="20"/>
    </location>
</feature>
<dbReference type="GO" id="GO:0030139">
    <property type="term" value="C:endocytic vesicle"/>
    <property type="evidence" value="ECO:0007669"/>
    <property type="project" value="TreeGrafter"/>
</dbReference>
<dbReference type="OMA" id="MEACIDQ"/>
<dbReference type="Pfam" id="PF18151">
    <property type="entry name" value="DUF5601"/>
    <property type="match status" value="1"/>
</dbReference>
<feature type="compositionally biased region" description="Basic and acidic residues" evidence="2">
    <location>
        <begin position="253"/>
        <end position="263"/>
    </location>
</feature>
<dbReference type="GO" id="GO:0043130">
    <property type="term" value="F:ubiquitin binding"/>
    <property type="evidence" value="ECO:0007669"/>
    <property type="project" value="InterPro"/>
</dbReference>
<reference evidence="5 6" key="1">
    <citation type="submission" date="2019-07" db="EMBL/GenBank/DDBJ databases">
        <title>Genome assembly of two rare yeast pathogens: Diutina rugosa and Trichomonascus ciferrii.</title>
        <authorList>
            <person name="Mixao V."/>
            <person name="Saus E."/>
            <person name="Hansen A."/>
            <person name="Lass-Flor C."/>
            <person name="Gabaldon T."/>
        </authorList>
    </citation>
    <scope>NUCLEOTIDE SEQUENCE [LARGE SCALE GENOMIC DNA]</scope>
    <source>
        <strain evidence="5 6">CBS 613</strain>
    </source>
</reference>
<dbReference type="InterPro" id="IPR045046">
    <property type="entry name" value="Vps9-like"/>
</dbReference>
<dbReference type="InterPro" id="IPR037191">
    <property type="entry name" value="VPS9_dom_sf"/>
</dbReference>
<dbReference type="SUPFAM" id="SSF46934">
    <property type="entry name" value="UBA-like"/>
    <property type="match status" value="1"/>
</dbReference>
<evidence type="ECO:0000256" key="1">
    <source>
        <dbReference type="ARBA" id="ARBA00022786"/>
    </source>
</evidence>
<dbReference type="CDD" id="cd14369">
    <property type="entry name" value="CUE_VPS9_like"/>
    <property type="match status" value="1"/>
</dbReference>
<feature type="region of interest" description="Disordered" evidence="2">
    <location>
        <begin position="1"/>
        <end position="408"/>
    </location>
</feature>
<feature type="compositionally biased region" description="Low complexity" evidence="2">
    <location>
        <begin position="62"/>
        <end position="72"/>
    </location>
</feature>
<dbReference type="PROSITE" id="PS51140">
    <property type="entry name" value="CUE"/>
    <property type="match status" value="1"/>
</dbReference>
<dbReference type="SMART" id="SM00546">
    <property type="entry name" value="CUE"/>
    <property type="match status" value="1"/>
</dbReference>
<dbReference type="EMBL" id="SWFT01000121">
    <property type="protein sequence ID" value="KAA8899696.1"/>
    <property type="molecule type" value="Genomic_DNA"/>
</dbReference>
<feature type="compositionally biased region" description="Basic and acidic residues" evidence="2">
    <location>
        <begin position="311"/>
        <end position="330"/>
    </location>
</feature>
<dbReference type="GO" id="GO:0016192">
    <property type="term" value="P:vesicle-mediated transport"/>
    <property type="evidence" value="ECO:0007669"/>
    <property type="project" value="InterPro"/>
</dbReference>
<evidence type="ECO:0000313" key="5">
    <source>
        <dbReference type="EMBL" id="KAA8899696.1"/>
    </source>
</evidence>
<dbReference type="PROSITE" id="PS51205">
    <property type="entry name" value="VPS9"/>
    <property type="match status" value="1"/>
</dbReference>
<evidence type="ECO:0000259" key="4">
    <source>
        <dbReference type="PROSITE" id="PS51205"/>
    </source>
</evidence>
<evidence type="ECO:0000259" key="3">
    <source>
        <dbReference type="PROSITE" id="PS51140"/>
    </source>
</evidence>
<dbReference type="InterPro" id="IPR009060">
    <property type="entry name" value="UBA-like_sf"/>
</dbReference>
<dbReference type="Gene3D" id="1.10.8.10">
    <property type="entry name" value="DNA helicase RuvA subunit, C-terminal domain"/>
    <property type="match status" value="1"/>
</dbReference>
<dbReference type="InterPro" id="IPR041804">
    <property type="entry name" value="Vps9_CUE"/>
</dbReference>
<dbReference type="InterPro" id="IPR041545">
    <property type="entry name" value="DUF5601"/>
</dbReference>
<feature type="compositionally biased region" description="Acidic residues" evidence="2">
    <location>
        <begin position="203"/>
        <end position="212"/>
    </location>
</feature>
<sequence>MNGFLPFKSQATTSTTTGESLSADPPPSRAAGDAPGASNALGLLGRFNQSSSRLETRDESDSSNASAVSSSEVKVDSHKTSTNKAKEDDNVALDSKEQLNDYKEDKDSTKAIKTSKDDQSDVFGENEAKAVAANASEENEKWEPLSAAKSTVDEQPTSSSLDNSTEEKTTPVVSEAVDDADVAPQPTAHAETEEAEHAIDPNNNDDDNEDKEDVNKGTKQETIDLNPPAQEESKSEDVVAAESTSKPVEQDEDKNGESKNHPADDEDELYNTSEKQDKAVEPEPQNTSSADIKHVSEDATSNEEINNDQTIKNDESKAPKDLQSIEKSSDIPESNEEITSSEAARSIPTISHHPAKDASMADFGVLKPQANEAPPPVPPKGNIKPRRKSQPRQSGPVDIPETSTSGRTSLVAPIDDLVGTSSSPALREIVIPTPTQNKEGKIPRGKSSQFDKRKPSVEIDASEQYQVSHRPFDFQVFLNHLRKKSADPLVRYIRSFLVNMSRQGHTLSASQRVKTVADFKVFINEKFALFEPFASMDERDRENSREGLEKLIMNRLYEHCFPPEVENRSQGRLIPHQYLEDLEADRKFSRQLEKYSWVNSTHLEVSLETTKESVEFTELAVTELNKLNRYRAPRDKIICILNACKIIFSFLKANNQELNADAFIPLLILIIFQAKTPNLISNIHYIQQYRSDEWLHRGETSYYLSSLEAAMLFITNLSLSDLTIDPKEYEAHMEAWEAEKTQKVHLVQPTPQRVPEERAGTSPSSVLLTSAEMFTKGISNLLTPSPPPPAPKDSDLEPVRPMPFDGPIPSSANEQQAQSQQPDTAELLSLLSEMFPSMDAAIITDLIHLNNGNMEACIDQCLAMVNEV</sequence>
<dbReference type="InterPro" id="IPR003123">
    <property type="entry name" value="VPS9"/>
</dbReference>
<accession>A0A642UIJ2</accession>
<dbReference type="RefSeq" id="XP_034011042.1">
    <property type="nucleotide sequence ID" value="XM_034157023.1"/>
</dbReference>
<dbReference type="PANTHER" id="PTHR23101:SF25">
    <property type="entry name" value="GTPASE-ACTIVATING PROTEIN AND VPS9 DOMAIN-CONTAINING PROTEIN 1"/>
    <property type="match status" value="1"/>
</dbReference>
<dbReference type="AlphaFoldDB" id="A0A642UIJ2"/>
<dbReference type="Gene3D" id="1.10.246.120">
    <property type="match status" value="1"/>
</dbReference>
<feature type="region of interest" description="Disordered" evidence="2">
    <location>
        <begin position="778"/>
        <end position="823"/>
    </location>
</feature>
<feature type="compositionally biased region" description="Polar residues" evidence="2">
    <location>
        <begin position="153"/>
        <end position="163"/>
    </location>
</feature>
<protein>
    <recommendedName>
        <fullName evidence="7">VPS9 domain-containing protein</fullName>
    </recommendedName>
</protein>
<dbReference type="Pfam" id="PF02204">
    <property type="entry name" value="VPS9"/>
    <property type="match status" value="1"/>
</dbReference>
<dbReference type="GO" id="GO:0031267">
    <property type="term" value="F:small GTPase binding"/>
    <property type="evidence" value="ECO:0007669"/>
    <property type="project" value="TreeGrafter"/>
</dbReference>
<proteinExistence type="predicted"/>
<dbReference type="Gene3D" id="1.20.1050.80">
    <property type="entry name" value="VPS9 domain"/>
    <property type="match status" value="1"/>
</dbReference>
<feature type="compositionally biased region" description="Basic and acidic residues" evidence="2">
    <location>
        <begin position="190"/>
        <end position="199"/>
    </location>
</feature>